<evidence type="ECO:0000256" key="2">
    <source>
        <dbReference type="ARBA" id="ARBA00004496"/>
    </source>
</evidence>
<dbReference type="AlphaFoldDB" id="Q6BT70"/>
<dbReference type="GO" id="GO:0005737">
    <property type="term" value="C:cytoplasm"/>
    <property type="evidence" value="ECO:0007669"/>
    <property type="project" value="UniProtKB-SubCell"/>
</dbReference>
<name>Q6BT70_DEBHA</name>
<evidence type="ECO:0000256" key="7">
    <source>
        <dbReference type="ARBA" id="ARBA00022691"/>
    </source>
</evidence>
<gene>
    <name evidence="10" type="ordered locus">DEHA2D03058g</name>
</gene>
<dbReference type="Gene3D" id="3.40.50.150">
    <property type="entry name" value="Vaccinia Virus protein VP39"/>
    <property type="match status" value="1"/>
</dbReference>
<dbReference type="OrthoDB" id="1723750at2759"/>
<dbReference type="eggNOG" id="KOG2920">
    <property type="taxonomic scope" value="Eukaryota"/>
</dbReference>
<keyword evidence="4" id="KW-0963">Cytoplasm</keyword>
<dbReference type="HOGENOM" id="CLU_038704_1_1_1"/>
<evidence type="ECO:0000256" key="9">
    <source>
        <dbReference type="ARBA" id="ARBA00038126"/>
    </source>
</evidence>
<keyword evidence="8" id="KW-0539">Nucleus</keyword>
<evidence type="ECO:0000256" key="6">
    <source>
        <dbReference type="ARBA" id="ARBA00022679"/>
    </source>
</evidence>
<dbReference type="STRING" id="284592.Q6BT70"/>
<keyword evidence="5" id="KW-0489">Methyltransferase</keyword>
<dbReference type="GO" id="GO:0045903">
    <property type="term" value="P:positive regulation of translational fidelity"/>
    <property type="evidence" value="ECO:0007669"/>
    <property type="project" value="EnsemblFungi"/>
</dbReference>
<dbReference type="RefSeq" id="XP_458600.2">
    <property type="nucleotide sequence ID" value="XM_458600.1"/>
</dbReference>
<dbReference type="PANTHER" id="PTHR14614">
    <property type="entry name" value="HEPATOCELLULAR CARCINOMA-ASSOCIATED ANTIGEN"/>
    <property type="match status" value="1"/>
</dbReference>
<dbReference type="GeneID" id="2901549"/>
<sequence>MSFSFGFTNDDFSDDDIEESANVNNVSVSMSNENPLDKLSGTIDESSYPKFHSLESILHTLNGVRLTFDNYTTPIGQNIIYRRELFDVKHQIMCEDDNNSAKNGVTNDVLIGDNNVVDLKKNVYEGGFKSWECSYDMVDELSTMINNGKLNYNNLLEFGCGTALPTCFLFMKRFQTQDKTGANYILSDFNYDVLRLVTVPNLIIHWASTLEPSKLHELCVSQSAADQSTETDAPMLNNDEVLITEALIDEFVSQLSEYNVGLSFVSGSWGRQFNTLLSGTPIDLIITSETIYSPESLPIVAESLIDILTQSNVPKSSCLIASKNFYFGVGGSVTEFVSYLKNKKLERFSIDVNEIHDSQLKRSLVTLTYL</sequence>
<dbReference type="Proteomes" id="UP000000599">
    <property type="component" value="Chromosome D"/>
</dbReference>
<dbReference type="GO" id="GO:0018064">
    <property type="term" value="F:protein-L-histidine N-tele-methyltransferase activity"/>
    <property type="evidence" value="ECO:0007669"/>
    <property type="project" value="UniProtKB-EC"/>
</dbReference>
<dbReference type="OMA" id="NLLLTWH"/>
<dbReference type="GO" id="GO:0005634">
    <property type="term" value="C:nucleus"/>
    <property type="evidence" value="ECO:0007669"/>
    <property type="project" value="UniProtKB-SubCell"/>
</dbReference>
<dbReference type="PANTHER" id="PTHR14614:SF39">
    <property type="entry name" value="HISTIDINE PROTEIN METHYLTRANSFERASE 1 HOMOLOG"/>
    <property type="match status" value="1"/>
</dbReference>
<dbReference type="GO" id="GO:0000027">
    <property type="term" value="P:ribosomal large subunit assembly"/>
    <property type="evidence" value="ECO:0007669"/>
    <property type="project" value="EnsemblFungi"/>
</dbReference>
<keyword evidence="11" id="KW-1185">Reference proteome</keyword>
<dbReference type="VEuPathDB" id="FungiDB:DEHA2D03058g"/>
<proteinExistence type="inferred from homology"/>
<dbReference type="InterPro" id="IPR029063">
    <property type="entry name" value="SAM-dependent_MTases_sf"/>
</dbReference>
<dbReference type="InterPro" id="IPR019410">
    <property type="entry name" value="Methyltransf_16"/>
</dbReference>
<evidence type="ECO:0000313" key="11">
    <source>
        <dbReference type="Proteomes" id="UP000000599"/>
    </source>
</evidence>
<comment type="similarity">
    <text evidence="9">Belongs to the methyltransferase superfamily. METTL18 family.</text>
</comment>
<dbReference type="EC" id="2.1.1.85" evidence="3"/>
<keyword evidence="6" id="KW-0808">Transferase</keyword>
<comment type="subcellular location">
    <subcellularLocation>
        <location evidence="2">Cytoplasm</location>
    </subcellularLocation>
    <subcellularLocation>
        <location evidence="1">Nucleus</location>
    </subcellularLocation>
</comment>
<evidence type="ECO:0000256" key="1">
    <source>
        <dbReference type="ARBA" id="ARBA00004123"/>
    </source>
</evidence>
<evidence type="ECO:0000313" key="10">
    <source>
        <dbReference type="EMBL" id="CAG86735.2"/>
    </source>
</evidence>
<keyword evidence="7" id="KW-0949">S-adenosyl-L-methionine</keyword>
<dbReference type="GO" id="GO:0032259">
    <property type="term" value="P:methylation"/>
    <property type="evidence" value="ECO:0007669"/>
    <property type="project" value="UniProtKB-KW"/>
</dbReference>
<evidence type="ECO:0000256" key="5">
    <source>
        <dbReference type="ARBA" id="ARBA00022603"/>
    </source>
</evidence>
<dbReference type="InParanoid" id="Q6BT70"/>
<dbReference type="EMBL" id="CR382136">
    <property type="protein sequence ID" value="CAG86735.2"/>
    <property type="molecule type" value="Genomic_DNA"/>
</dbReference>
<evidence type="ECO:0000256" key="8">
    <source>
        <dbReference type="ARBA" id="ARBA00023242"/>
    </source>
</evidence>
<evidence type="ECO:0000256" key="4">
    <source>
        <dbReference type="ARBA" id="ARBA00022490"/>
    </source>
</evidence>
<dbReference type="FunCoup" id="Q6BT70">
    <property type="interactions" value="1663"/>
</dbReference>
<protein>
    <recommendedName>
        <fullName evidence="3">protein-histidine N-methyltransferase</fullName>
        <ecNumber evidence="3">2.1.1.85</ecNumber>
    </recommendedName>
</protein>
<dbReference type="KEGG" id="dha:DEHA2D03058g"/>
<accession>Q6BT70</accession>
<organism evidence="10 11">
    <name type="scientific">Debaryomyces hansenii (strain ATCC 36239 / CBS 767 / BCRC 21394 / JCM 1990 / NBRC 0083 / IGC 2968)</name>
    <name type="common">Yeast</name>
    <name type="synonym">Torulaspora hansenii</name>
    <dbReference type="NCBI Taxonomy" id="284592"/>
    <lineage>
        <taxon>Eukaryota</taxon>
        <taxon>Fungi</taxon>
        <taxon>Dikarya</taxon>
        <taxon>Ascomycota</taxon>
        <taxon>Saccharomycotina</taxon>
        <taxon>Pichiomycetes</taxon>
        <taxon>Debaryomycetaceae</taxon>
        <taxon>Debaryomyces</taxon>
    </lineage>
</organism>
<evidence type="ECO:0000256" key="3">
    <source>
        <dbReference type="ARBA" id="ARBA00012533"/>
    </source>
</evidence>
<reference evidence="10 11" key="1">
    <citation type="journal article" date="2004" name="Nature">
        <title>Genome evolution in yeasts.</title>
        <authorList>
            <consortium name="Genolevures"/>
            <person name="Dujon B."/>
            <person name="Sherman D."/>
            <person name="Fischer G."/>
            <person name="Durrens P."/>
            <person name="Casaregola S."/>
            <person name="Lafontaine I."/>
            <person name="de Montigny J."/>
            <person name="Marck C."/>
            <person name="Neuveglise C."/>
            <person name="Talla E."/>
            <person name="Goffard N."/>
            <person name="Frangeul L."/>
            <person name="Aigle M."/>
            <person name="Anthouard V."/>
            <person name="Babour A."/>
            <person name="Barbe V."/>
            <person name="Barnay S."/>
            <person name="Blanchin S."/>
            <person name="Beckerich J.M."/>
            <person name="Beyne E."/>
            <person name="Bleykasten C."/>
            <person name="Boisrame A."/>
            <person name="Boyer J."/>
            <person name="Cattolico L."/>
            <person name="Confanioleri F."/>
            <person name="de Daruvar A."/>
            <person name="Despons L."/>
            <person name="Fabre E."/>
            <person name="Fairhead C."/>
            <person name="Ferry-Dumazet H."/>
            <person name="Groppi A."/>
            <person name="Hantraye F."/>
            <person name="Hennequin C."/>
            <person name="Jauniaux N."/>
            <person name="Joyet P."/>
            <person name="Kachouri R."/>
            <person name="Kerrest A."/>
            <person name="Koszul R."/>
            <person name="Lemaire M."/>
            <person name="Lesur I."/>
            <person name="Ma L."/>
            <person name="Muller H."/>
            <person name="Nicaud J.M."/>
            <person name="Nikolski M."/>
            <person name="Oztas S."/>
            <person name="Ozier-Kalogeropoulos O."/>
            <person name="Pellenz S."/>
            <person name="Potier S."/>
            <person name="Richard G.F."/>
            <person name="Straub M.L."/>
            <person name="Suleau A."/>
            <person name="Swennene D."/>
            <person name="Tekaia F."/>
            <person name="Wesolowski-Louvel M."/>
            <person name="Westhof E."/>
            <person name="Wirth B."/>
            <person name="Zeniou-Meyer M."/>
            <person name="Zivanovic I."/>
            <person name="Bolotin-Fukuhara M."/>
            <person name="Thierry A."/>
            <person name="Bouchier C."/>
            <person name="Caudron B."/>
            <person name="Scarpelli C."/>
            <person name="Gaillardin C."/>
            <person name="Weissenbach J."/>
            <person name="Wincker P."/>
            <person name="Souciet J.L."/>
        </authorList>
    </citation>
    <scope>NUCLEOTIDE SEQUENCE [LARGE SCALE GENOMIC DNA]</scope>
    <source>
        <strain evidence="11">ATCC 36239 / CBS 767 / BCRC 21394 / JCM 1990 / NBRC 0083 / IGC 2968</strain>
    </source>
</reference>